<comment type="caution">
    <text evidence="7">The sequence shown here is derived from an EMBL/GenBank/DDBJ whole genome shotgun (WGS) entry which is preliminary data.</text>
</comment>
<evidence type="ECO:0000256" key="3">
    <source>
        <dbReference type="ARBA" id="ARBA00023239"/>
    </source>
</evidence>
<gene>
    <name evidence="6" type="primary">deoC</name>
    <name evidence="7" type="ORF">SAMN06265339_0400</name>
</gene>
<feature type="active site" description="Proton donor/acceptor" evidence="6">
    <location>
        <position position="88"/>
    </location>
</feature>
<dbReference type="InterPro" id="IPR013785">
    <property type="entry name" value="Aldolase_TIM"/>
</dbReference>
<sequence length="219" mass="23948">MKEILTKIDLAVLKATTTPGTVLEAAEAVKYYNFATVCVFPKHVEVARTILPPEKISAVVGFPLSPTPLTIKLKEAVYSIEKGAGELDVVVNISAVKCGDWNKVEEELREIRKEIPLAVLKLIFECCYLTEEEKITLCRLAVENGWDYLKTSTGYGSYGATFEDVELLVKCANGRAKVKAAGGIRTLEDVKKFISLGAERIGTSNGKEIAKQVLHSGKI</sequence>
<comment type="catalytic activity">
    <reaction evidence="5 6">
        <text>2-deoxy-D-ribose 5-phosphate = D-glyceraldehyde 3-phosphate + acetaldehyde</text>
        <dbReference type="Rhea" id="RHEA:12821"/>
        <dbReference type="ChEBI" id="CHEBI:15343"/>
        <dbReference type="ChEBI" id="CHEBI:59776"/>
        <dbReference type="ChEBI" id="CHEBI:62877"/>
        <dbReference type="EC" id="4.1.2.4"/>
    </reaction>
</comment>
<keyword evidence="4 6" id="KW-0704">Schiff base</keyword>
<dbReference type="SMART" id="SM01133">
    <property type="entry name" value="DeoC"/>
    <property type="match status" value="1"/>
</dbReference>
<dbReference type="HAMAP" id="MF_00114">
    <property type="entry name" value="DeoC_type1"/>
    <property type="match status" value="1"/>
</dbReference>
<keyword evidence="8" id="KW-1185">Reference proteome</keyword>
<evidence type="ECO:0000313" key="7">
    <source>
        <dbReference type="EMBL" id="SMP06711.1"/>
    </source>
</evidence>
<evidence type="ECO:0000256" key="5">
    <source>
        <dbReference type="ARBA" id="ARBA00048791"/>
    </source>
</evidence>
<protein>
    <recommendedName>
        <fullName evidence="6">Deoxyribose-phosphate aldolase</fullName>
        <shortName evidence="6">DERA</shortName>
        <ecNumber evidence="6">4.1.2.4</ecNumber>
    </recommendedName>
    <alternativeName>
        <fullName evidence="6">2-deoxy-D-ribose 5-phosphate aldolase</fullName>
    </alternativeName>
    <alternativeName>
        <fullName evidence="6">Phosphodeoxyriboaldolase</fullName>
        <shortName evidence="6">Deoxyriboaldolase</shortName>
    </alternativeName>
</protein>
<dbReference type="CDD" id="cd00959">
    <property type="entry name" value="DeoC"/>
    <property type="match status" value="1"/>
</dbReference>
<dbReference type="EMBL" id="FXUB01000001">
    <property type="protein sequence ID" value="SMP06711.1"/>
    <property type="molecule type" value="Genomic_DNA"/>
</dbReference>
<evidence type="ECO:0000256" key="4">
    <source>
        <dbReference type="ARBA" id="ARBA00023270"/>
    </source>
</evidence>
<keyword evidence="3 6" id="KW-0456">Lyase</keyword>
<dbReference type="NCBIfam" id="TIGR00126">
    <property type="entry name" value="deoC"/>
    <property type="match status" value="1"/>
</dbReference>
<evidence type="ECO:0000256" key="2">
    <source>
        <dbReference type="ARBA" id="ARBA00022490"/>
    </source>
</evidence>
<dbReference type="InterPro" id="IPR002915">
    <property type="entry name" value="DeoC/FbaB/LacD_aldolase"/>
</dbReference>
<dbReference type="InterPro" id="IPR011343">
    <property type="entry name" value="DeoC"/>
</dbReference>
<accession>A0ABY1NCX4</accession>
<evidence type="ECO:0000256" key="6">
    <source>
        <dbReference type="HAMAP-Rule" id="MF_00114"/>
    </source>
</evidence>
<dbReference type="InterPro" id="IPR028581">
    <property type="entry name" value="DeoC_typeI"/>
</dbReference>
<comment type="subcellular location">
    <subcellularLocation>
        <location evidence="6">Cytoplasm</location>
    </subcellularLocation>
</comment>
<dbReference type="Pfam" id="PF01791">
    <property type="entry name" value="DeoC"/>
    <property type="match status" value="1"/>
</dbReference>
<evidence type="ECO:0000256" key="1">
    <source>
        <dbReference type="ARBA" id="ARBA00010936"/>
    </source>
</evidence>
<dbReference type="EC" id="4.1.2.4" evidence="6"/>
<organism evidence="7 8">
    <name type="scientific">Desulfurobacterium pacificum</name>
    <dbReference type="NCBI Taxonomy" id="240166"/>
    <lineage>
        <taxon>Bacteria</taxon>
        <taxon>Pseudomonadati</taxon>
        <taxon>Aquificota</taxon>
        <taxon>Aquificia</taxon>
        <taxon>Desulfurobacteriales</taxon>
        <taxon>Desulfurobacteriaceae</taxon>
        <taxon>Desulfurobacterium</taxon>
    </lineage>
</organism>
<name>A0ABY1NCX4_9BACT</name>
<dbReference type="SUPFAM" id="SSF51569">
    <property type="entry name" value="Aldolase"/>
    <property type="match status" value="1"/>
</dbReference>
<proteinExistence type="inferred from homology"/>
<dbReference type="PIRSF" id="PIRSF001357">
    <property type="entry name" value="DeoC"/>
    <property type="match status" value="1"/>
</dbReference>
<dbReference type="PANTHER" id="PTHR10889:SF1">
    <property type="entry name" value="DEOXYRIBOSE-PHOSPHATE ALDOLASE"/>
    <property type="match status" value="1"/>
</dbReference>
<dbReference type="RefSeq" id="WP_283399906.1">
    <property type="nucleotide sequence ID" value="NZ_FXUB01000001.1"/>
</dbReference>
<evidence type="ECO:0000313" key="8">
    <source>
        <dbReference type="Proteomes" id="UP001157911"/>
    </source>
</evidence>
<comment type="pathway">
    <text evidence="6">Carbohydrate degradation; 2-deoxy-D-ribose 1-phosphate degradation; D-glyceraldehyde 3-phosphate and acetaldehyde from 2-deoxy-alpha-D-ribose 1-phosphate: step 2/2.</text>
</comment>
<keyword evidence="2 6" id="KW-0963">Cytoplasm</keyword>
<comment type="similarity">
    <text evidence="1 6">Belongs to the DeoC/FbaB aldolase family. DeoC type 1 subfamily.</text>
</comment>
<reference evidence="7 8" key="1">
    <citation type="submission" date="2017-05" db="EMBL/GenBank/DDBJ databases">
        <authorList>
            <person name="Varghese N."/>
            <person name="Submissions S."/>
        </authorList>
    </citation>
    <scope>NUCLEOTIDE SEQUENCE [LARGE SCALE GENOMIC DNA]</scope>
    <source>
        <strain evidence="7 8">DSM 15522</strain>
    </source>
</reference>
<feature type="active site" description="Schiff-base intermediate with acetaldehyde" evidence="6">
    <location>
        <position position="150"/>
    </location>
</feature>
<dbReference type="Gene3D" id="3.20.20.70">
    <property type="entry name" value="Aldolase class I"/>
    <property type="match status" value="1"/>
</dbReference>
<comment type="function">
    <text evidence="6">Catalyzes a reversible aldol reaction between acetaldehyde and D-glyceraldehyde 3-phosphate to generate 2-deoxy-D-ribose 5-phosphate.</text>
</comment>
<dbReference type="PANTHER" id="PTHR10889">
    <property type="entry name" value="DEOXYRIBOSE-PHOSPHATE ALDOLASE"/>
    <property type="match status" value="1"/>
</dbReference>
<feature type="active site" description="Proton donor/acceptor" evidence="6">
    <location>
        <position position="179"/>
    </location>
</feature>
<dbReference type="Proteomes" id="UP001157911">
    <property type="component" value="Unassembled WGS sequence"/>
</dbReference>